<dbReference type="EMBL" id="LT984806">
    <property type="protein sequence ID" value="SPD47938.1"/>
    <property type="molecule type" value="Genomic_DNA"/>
</dbReference>
<dbReference type="Proteomes" id="UP000255168">
    <property type="component" value="Chromosome I"/>
</dbReference>
<gene>
    <name evidence="2" type="ORF">CBM2605_A230227</name>
    <name evidence="3" type="ORF">CBM2607_12879</name>
</gene>
<organism evidence="3 4">
    <name type="scientific">Cupriavidus neocaledonicus</name>
    <dbReference type="NCBI Taxonomy" id="1040979"/>
    <lineage>
        <taxon>Bacteria</taxon>
        <taxon>Pseudomonadati</taxon>
        <taxon>Pseudomonadota</taxon>
        <taxon>Betaproteobacteria</taxon>
        <taxon>Burkholderiales</taxon>
        <taxon>Burkholderiaceae</taxon>
        <taxon>Cupriavidus</taxon>
    </lineage>
</organism>
<dbReference type="EMBL" id="OFTC01000016">
    <property type="protein sequence ID" value="SOZ35972.1"/>
    <property type="molecule type" value="Genomic_DNA"/>
</dbReference>
<accession>A0A375HAQ3</accession>
<reference evidence="4 5" key="1">
    <citation type="submission" date="2018-01" db="EMBL/GenBank/DDBJ databases">
        <authorList>
            <person name="Clerissi C."/>
        </authorList>
    </citation>
    <scope>NUCLEOTIDE SEQUENCE [LARGE SCALE GENOMIC DNA]</scope>
    <source>
        <strain evidence="2">Cupriavidus taiwanensis STM 6082</strain>
        <strain evidence="3">Cupriavidus taiwanensis STM 6160</strain>
    </source>
</reference>
<proteinExistence type="predicted"/>
<evidence type="ECO:0000313" key="4">
    <source>
        <dbReference type="Proteomes" id="UP000255168"/>
    </source>
</evidence>
<sequence>MRGGVVRGFGDCHQPAQPQVGQGRDRMRQRGHLGRGDAALAGFAADIDLDADLQRRHAGRTLGRQPLGDPEPLDGVHPVEMFRHRARLVALQRADEMPLQVAAQVGQRGDLVDTFLDVVLAEFALSGGVCGPYAVGGNGLGNGQQGDVRGLPAGLLCCRRNALAYGLQVGGNHRHNPANIYKRYVKYR</sequence>
<protein>
    <submittedName>
        <fullName evidence="3">Uncharacterized protein</fullName>
    </submittedName>
</protein>
<evidence type="ECO:0000313" key="2">
    <source>
        <dbReference type="EMBL" id="SOZ35972.1"/>
    </source>
</evidence>
<dbReference type="AlphaFoldDB" id="A0A375HAQ3"/>
<evidence type="ECO:0000256" key="1">
    <source>
        <dbReference type="SAM" id="MobiDB-lite"/>
    </source>
</evidence>
<keyword evidence="5" id="KW-1185">Reference proteome</keyword>
<name>A0A375HAQ3_9BURK</name>
<feature type="region of interest" description="Disordered" evidence="1">
    <location>
        <begin position="1"/>
        <end position="29"/>
    </location>
</feature>
<dbReference type="Proteomes" id="UP000256710">
    <property type="component" value="Unassembled WGS sequence"/>
</dbReference>
<evidence type="ECO:0000313" key="5">
    <source>
        <dbReference type="Proteomes" id="UP000256710"/>
    </source>
</evidence>
<evidence type="ECO:0000313" key="3">
    <source>
        <dbReference type="EMBL" id="SPD47938.1"/>
    </source>
</evidence>